<dbReference type="GO" id="GO:0000272">
    <property type="term" value="P:polysaccharide catabolic process"/>
    <property type="evidence" value="ECO:0007669"/>
    <property type="project" value="UniProtKB-KW"/>
</dbReference>
<evidence type="ECO:0000256" key="3">
    <source>
        <dbReference type="ARBA" id="ARBA00012780"/>
    </source>
</evidence>
<evidence type="ECO:0000313" key="12">
    <source>
        <dbReference type="Proteomes" id="UP000033866"/>
    </source>
</evidence>
<evidence type="ECO:0000256" key="8">
    <source>
        <dbReference type="ARBA" id="ARBA00023326"/>
    </source>
</evidence>
<evidence type="ECO:0000256" key="1">
    <source>
        <dbReference type="ARBA" id="ARBA00000382"/>
    </source>
</evidence>
<dbReference type="EC" id="3.2.1.39" evidence="3"/>
<evidence type="ECO:0000256" key="6">
    <source>
        <dbReference type="ARBA" id="ARBA00023295"/>
    </source>
</evidence>
<evidence type="ECO:0000256" key="7">
    <source>
        <dbReference type="ARBA" id="ARBA00023316"/>
    </source>
</evidence>
<keyword evidence="9" id="KW-1133">Transmembrane helix</keyword>
<dbReference type="EMBL" id="LBPV01000034">
    <property type="protein sequence ID" value="KKP65075.1"/>
    <property type="molecule type" value="Genomic_DNA"/>
</dbReference>
<accession>A0A0G0DPX0</accession>
<evidence type="ECO:0000313" key="11">
    <source>
        <dbReference type="EMBL" id="KKP65075.1"/>
    </source>
</evidence>
<dbReference type="PANTHER" id="PTHR31983">
    <property type="entry name" value="ENDO-1,3(4)-BETA-GLUCANASE 1"/>
    <property type="match status" value="1"/>
</dbReference>
<evidence type="ECO:0000259" key="10">
    <source>
        <dbReference type="Pfam" id="PF17652"/>
    </source>
</evidence>
<name>A0A0G0DPX0_9BACT</name>
<feature type="domain" description="Glycosyl hydrolase family 81 C-terminal" evidence="10">
    <location>
        <begin position="356"/>
        <end position="686"/>
    </location>
</feature>
<keyword evidence="7" id="KW-0961">Cell wall biogenesis/degradation</keyword>
<evidence type="ECO:0000256" key="2">
    <source>
        <dbReference type="ARBA" id="ARBA00010730"/>
    </source>
</evidence>
<evidence type="ECO:0000256" key="5">
    <source>
        <dbReference type="ARBA" id="ARBA00023277"/>
    </source>
</evidence>
<evidence type="ECO:0000256" key="4">
    <source>
        <dbReference type="ARBA" id="ARBA00022801"/>
    </source>
</evidence>
<comment type="catalytic activity">
    <reaction evidence="1">
        <text>Hydrolysis of (1-&gt;3)-beta-D-glucosidic linkages in (1-&gt;3)-beta-D-glucans.</text>
        <dbReference type="EC" id="3.2.1.39"/>
    </reaction>
</comment>
<dbReference type="InterPro" id="IPR040720">
    <property type="entry name" value="GH81_C"/>
</dbReference>
<keyword evidence="9" id="KW-0472">Membrane</keyword>
<dbReference type="GO" id="GO:0052861">
    <property type="term" value="F:endo-1,3(4)-beta-glucanase activity"/>
    <property type="evidence" value="ECO:0007669"/>
    <property type="project" value="InterPro"/>
</dbReference>
<comment type="caution">
    <text evidence="11">The sequence shown here is derived from an EMBL/GenBank/DDBJ whole genome shotgun (WGS) entry which is preliminary data.</text>
</comment>
<dbReference type="GO" id="GO:0042973">
    <property type="term" value="F:glucan endo-1,3-beta-D-glucosidase activity"/>
    <property type="evidence" value="ECO:0007669"/>
    <property type="project" value="UniProtKB-EC"/>
</dbReference>
<organism evidence="11 12">
    <name type="scientific">candidate division WS6 bacterium GW2011_GWE1_34_7</name>
    <dbReference type="NCBI Taxonomy" id="1619093"/>
    <lineage>
        <taxon>Bacteria</taxon>
        <taxon>Candidatus Dojkabacteria</taxon>
    </lineage>
</organism>
<keyword evidence="9" id="KW-0812">Transmembrane</keyword>
<feature type="transmembrane region" description="Helical" evidence="9">
    <location>
        <begin position="12"/>
        <end position="30"/>
    </location>
</feature>
<keyword evidence="4 11" id="KW-0378">Hydrolase</keyword>
<dbReference type="PANTHER" id="PTHR31983:SF0">
    <property type="entry name" value="GLUCAN ENDO-1,3-BETA-D-GLUCOSIDASE 2"/>
    <property type="match status" value="1"/>
</dbReference>
<dbReference type="PROSITE" id="PS52008">
    <property type="entry name" value="GH81"/>
    <property type="match status" value="1"/>
</dbReference>
<dbReference type="InterPro" id="IPR005200">
    <property type="entry name" value="Endo-beta-glucanase"/>
</dbReference>
<comment type="similarity">
    <text evidence="2">Belongs to the glycosyl hydrolase 81 family.</text>
</comment>
<reference evidence="11 12" key="1">
    <citation type="journal article" date="2015" name="Nature">
        <title>rRNA introns, odd ribosomes, and small enigmatic genomes across a large radiation of phyla.</title>
        <authorList>
            <person name="Brown C.T."/>
            <person name="Hug L.A."/>
            <person name="Thomas B.C."/>
            <person name="Sharon I."/>
            <person name="Castelle C.J."/>
            <person name="Singh A."/>
            <person name="Wilkins M.J."/>
            <person name="Williams K.H."/>
            <person name="Banfield J.F."/>
        </authorList>
    </citation>
    <scope>NUCLEOTIDE SEQUENCE [LARGE SCALE GENOMIC DNA]</scope>
</reference>
<keyword evidence="5" id="KW-0119">Carbohydrate metabolism</keyword>
<protein>
    <recommendedName>
        <fullName evidence="3">glucan endo-1,3-beta-D-glucosidase</fullName>
        <ecNumber evidence="3">3.2.1.39</ecNumber>
    </recommendedName>
</protein>
<dbReference type="Pfam" id="PF17652">
    <property type="entry name" value="Glyco_hydro81C"/>
    <property type="match status" value="1"/>
</dbReference>
<evidence type="ECO:0000256" key="9">
    <source>
        <dbReference type="SAM" id="Phobius"/>
    </source>
</evidence>
<keyword evidence="8" id="KW-0624">Polysaccharide degradation</keyword>
<dbReference type="GO" id="GO:0071555">
    <property type="term" value="P:cell wall organization"/>
    <property type="evidence" value="ECO:0007669"/>
    <property type="project" value="UniProtKB-KW"/>
</dbReference>
<gene>
    <name evidence="11" type="ORF">UR61_C0034G0006</name>
</gene>
<dbReference type="Proteomes" id="UP000033866">
    <property type="component" value="Unassembled WGS sequence"/>
</dbReference>
<proteinExistence type="inferred from homology"/>
<dbReference type="AlphaFoldDB" id="A0A0G0DPX0"/>
<dbReference type="Gene3D" id="2.70.98.30">
    <property type="entry name" value="Golgi alpha-mannosidase II, domain 4"/>
    <property type="match status" value="1"/>
</dbReference>
<keyword evidence="6" id="KW-0326">Glycosidase</keyword>
<sequence>MKDSEKRKNIIQLTLFLLALVVATLLLIYFSNRNSDKYIFKIDSNSIPIAKGNSSFALYEHTTELNVSRNLLNNPIPTNRIWSSAVFSKFITGGYFLPYAINSNTEGLHIGIPTIIANEKNVTGLIGGEYLTIKPINGEISSSEVIEYSDLTVKIRFYTDNSEIVFDATFIQGSPYIFIHPNTDELIIEGGVYRLQEEEKRLVAKRDDNTIGFFTDANFVIESDKKAVISSSNRDLITLGIYTDDDSEKIVKEYVDNEIISIYAKPTLTLTTTNLTYDFTYAKDSEEETVWGLLPHHYINNSYDFKFEIPTIRGIQKYTTLNNQLVVSFPKSQLYTELKNSTLTEKQIILLKSMIELENESTNFEPESTYFGGKKLARAARIIQISREIGAENLSDNIREKLTRELVNWFTYTENEEGKYFKYDTKLKGLIGEKTEFGSENYNDHHFHYAYFLYAASVIAKENPDFLNEYGDFIDLIARDFASWKRDDPSFPYVRVYDWYENHSWASGFQKELDGNNQESTSEAINAWYSLWMWSLVRKNEEMKDMAEFLYSSEIQSTRTYWLNRNEDPISLGLFPKGFKYPKASLVWGGKYEYSTFFSQDNLAIDGIQYLPLTPGSVYLKDDTYVLRDKGFISDRLFNSSSGQDSWKDINLMYYATIDGLEISSIENLLTVPLDDGNSRTNLLYWIFYWGNMK</sequence>